<dbReference type="PANTHER" id="PTHR31642">
    <property type="entry name" value="TRICHOTHECENE 3-O-ACETYLTRANSFERASE"/>
    <property type="match status" value="1"/>
</dbReference>
<organism evidence="4 5">
    <name type="scientific">Trema orientale</name>
    <name type="common">Charcoal tree</name>
    <name type="synonym">Celtis orientalis</name>
    <dbReference type="NCBI Taxonomy" id="63057"/>
    <lineage>
        <taxon>Eukaryota</taxon>
        <taxon>Viridiplantae</taxon>
        <taxon>Streptophyta</taxon>
        <taxon>Embryophyta</taxon>
        <taxon>Tracheophyta</taxon>
        <taxon>Spermatophyta</taxon>
        <taxon>Magnoliopsida</taxon>
        <taxon>eudicotyledons</taxon>
        <taxon>Gunneridae</taxon>
        <taxon>Pentapetalae</taxon>
        <taxon>rosids</taxon>
        <taxon>fabids</taxon>
        <taxon>Rosales</taxon>
        <taxon>Cannabaceae</taxon>
        <taxon>Trema</taxon>
    </lineage>
</organism>
<dbReference type="EMBL" id="JXTC01000095">
    <property type="protein sequence ID" value="PON89341.1"/>
    <property type="molecule type" value="Genomic_DNA"/>
</dbReference>
<dbReference type="GO" id="GO:0016747">
    <property type="term" value="F:acyltransferase activity, transferring groups other than amino-acyl groups"/>
    <property type="evidence" value="ECO:0007669"/>
    <property type="project" value="TreeGrafter"/>
</dbReference>
<dbReference type="FunFam" id="3.30.559.10:FF:000015">
    <property type="entry name" value="Spermidine hydroxycinnamoyl transferase"/>
    <property type="match status" value="1"/>
</dbReference>
<dbReference type="Proteomes" id="UP000237000">
    <property type="component" value="Unassembled WGS sequence"/>
</dbReference>
<gene>
    <name evidence="4" type="ORF">TorRG33x02_148840</name>
</gene>
<evidence type="ECO:0000256" key="2">
    <source>
        <dbReference type="ARBA" id="ARBA00022679"/>
    </source>
</evidence>
<sequence>MTIDIKVKETTLVKPAEKTPRHSVWLSDLDLLYDEGRAACLYFYKSNGASNFFELAVLKEALARVLVPYYPVAGRLRHDDDGRLEINCNEEGVLFIVAESSSAIDDFGDLTASPELPKLTVPAPDYSAGVSSFPLMMLQITYFKCGGVSLSVDAEHRVLDGNSAFNFVNAWSEIAQGRLHLTVPPVIDRTLLRARDPPQILLNHTEYRLTDQSKENSEQDAKSQHDNIVERFEVVAIKITGDQLKILKAKAKEDGYAINYSTFAILVGLIWKCASMARGLPNDQETKLTFSANGRSRLQPSLPLGFFGNVIFQTRTVALAGDLQSKPLWYAVNLIHETLTRLDNDYLRSVIDFLKLHPNTKRNRFVESRSPNLAITSWSKFPTRDADFGWGRPFHAGFCGIVSNEGRVWITDDVAKEGNLSVLIALQTEHVEVFEKLFYDLLK</sequence>
<keyword evidence="3" id="KW-0012">Acyltransferase</keyword>
<dbReference type="OrthoDB" id="671439at2759"/>
<name>A0A2P5EUY4_TREOI</name>
<dbReference type="InParanoid" id="A0A2P5EUY4"/>
<accession>A0A2P5EUY4</accession>
<evidence type="ECO:0000256" key="1">
    <source>
        <dbReference type="ARBA" id="ARBA00009861"/>
    </source>
</evidence>
<protein>
    <submittedName>
        <fullName evidence="4">Transferase</fullName>
    </submittedName>
</protein>
<dbReference type="Gene3D" id="3.30.559.10">
    <property type="entry name" value="Chloramphenicol acetyltransferase-like domain"/>
    <property type="match status" value="2"/>
</dbReference>
<evidence type="ECO:0000256" key="3">
    <source>
        <dbReference type="ARBA" id="ARBA00023315"/>
    </source>
</evidence>
<dbReference type="Pfam" id="PF02458">
    <property type="entry name" value="Transferase"/>
    <property type="match status" value="1"/>
</dbReference>
<dbReference type="STRING" id="63057.A0A2P5EUY4"/>
<evidence type="ECO:0000313" key="4">
    <source>
        <dbReference type="EMBL" id="PON89341.1"/>
    </source>
</evidence>
<dbReference type="InterPro" id="IPR023213">
    <property type="entry name" value="CAT-like_dom_sf"/>
</dbReference>
<keyword evidence="2 4" id="KW-0808">Transferase</keyword>
<comment type="similarity">
    <text evidence="1">Belongs to the plant acyltransferase family.</text>
</comment>
<comment type="caution">
    <text evidence="4">The sequence shown here is derived from an EMBL/GenBank/DDBJ whole genome shotgun (WGS) entry which is preliminary data.</text>
</comment>
<dbReference type="AlphaFoldDB" id="A0A2P5EUY4"/>
<evidence type="ECO:0000313" key="5">
    <source>
        <dbReference type="Proteomes" id="UP000237000"/>
    </source>
</evidence>
<keyword evidence="5" id="KW-1185">Reference proteome</keyword>
<proteinExistence type="inferred from homology"/>
<reference evidence="5" key="1">
    <citation type="submission" date="2016-06" db="EMBL/GenBank/DDBJ databases">
        <title>Parallel loss of symbiosis genes in relatives of nitrogen-fixing non-legume Parasponia.</title>
        <authorList>
            <person name="Van Velzen R."/>
            <person name="Holmer R."/>
            <person name="Bu F."/>
            <person name="Rutten L."/>
            <person name="Van Zeijl A."/>
            <person name="Liu W."/>
            <person name="Santuari L."/>
            <person name="Cao Q."/>
            <person name="Sharma T."/>
            <person name="Shen D."/>
            <person name="Roswanjaya Y."/>
            <person name="Wardhani T."/>
            <person name="Kalhor M.S."/>
            <person name="Jansen J."/>
            <person name="Van den Hoogen J."/>
            <person name="Gungor B."/>
            <person name="Hartog M."/>
            <person name="Hontelez J."/>
            <person name="Verver J."/>
            <person name="Yang W.-C."/>
            <person name="Schijlen E."/>
            <person name="Repin R."/>
            <person name="Schilthuizen M."/>
            <person name="Schranz E."/>
            <person name="Heidstra R."/>
            <person name="Miyata K."/>
            <person name="Fedorova E."/>
            <person name="Kohlen W."/>
            <person name="Bisseling T."/>
            <person name="Smit S."/>
            <person name="Geurts R."/>
        </authorList>
    </citation>
    <scope>NUCLEOTIDE SEQUENCE [LARGE SCALE GENOMIC DNA]</scope>
    <source>
        <strain evidence="5">cv. RG33-2</strain>
    </source>
</reference>
<dbReference type="InterPro" id="IPR050317">
    <property type="entry name" value="Plant_Fungal_Acyltransferase"/>
</dbReference>
<dbReference type="PANTHER" id="PTHR31642:SF11">
    <property type="entry name" value="SHIKIMATE O-HYDROXYCINNAMOYLTRANSFERASE"/>
    <property type="match status" value="1"/>
</dbReference>